<evidence type="ECO:0000313" key="3">
    <source>
        <dbReference type="Proteomes" id="UP000236291"/>
    </source>
</evidence>
<keyword evidence="1" id="KW-1133">Transmembrane helix</keyword>
<accession>A0A2K3MNX3</accession>
<dbReference type="EMBL" id="ASHM01010654">
    <property type="protein sequence ID" value="PNX92507.1"/>
    <property type="molecule type" value="Genomic_DNA"/>
</dbReference>
<reference evidence="2 3" key="2">
    <citation type="journal article" date="2017" name="Front. Plant Sci.">
        <title>Gene Classification and Mining of Molecular Markers Useful in Red Clover (Trifolium pratense) Breeding.</title>
        <authorList>
            <person name="Istvanek J."/>
            <person name="Dluhosova J."/>
            <person name="Dluhos P."/>
            <person name="Patkova L."/>
            <person name="Nedelnik J."/>
            <person name="Repkova J."/>
        </authorList>
    </citation>
    <scope>NUCLEOTIDE SEQUENCE [LARGE SCALE GENOMIC DNA]</scope>
    <source>
        <strain evidence="3">cv. Tatra</strain>
        <tissue evidence="2">Young leaves</tissue>
    </source>
</reference>
<keyword evidence="1" id="KW-0472">Membrane</keyword>
<feature type="transmembrane region" description="Helical" evidence="1">
    <location>
        <begin position="58"/>
        <end position="77"/>
    </location>
</feature>
<evidence type="ECO:0000256" key="1">
    <source>
        <dbReference type="SAM" id="Phobius"/>
    </source>
</evidence>
<reference evidence="2 3" key="1">
    <citation type="journal article" date="2014" name="Am. J. Bot.">
        <title>Genome assembly and annotation for red clover (Trifolium pratense; Fabaceae).</title>
        <authorList>
            <person name="Istvanek J."/>
            <person name="Jaros M."/>
            <person name="Krenek A."/>
            <person name="Repkova J."/>
        </authorList>
    </citation>
    <scope>NUCLEOTIDE SEQUENCE [LARGE SCALE GENOMIC DNA]</scope>
    <source>
        <strain evidence="3">cv. Tatra</strain>
        <tissue evidence="2">Young leaves</tissue>
    </source>
</reference>
<organism evidence="2 3">
    <name type="scientific">Trifolium pratense</name>
    <name type="common">Red clover</name>
    <dbReference type="NCBI Taxonomy" id="57577"/>
    <lineage>
        <taxon>Eukaryota</taxon>
        <taxon>Viridiplantae</taxon>
        <taxon>Streptophyta</taxon>
        <taxon>Embryophyta</taxon>
        <taxon>Tracheophyta</taxon>
        <taxon>Spermatophyta</taxon>
        <taxon>Magnoliopsida</taxon>
        <taxon>eudicotyledons</taxon>
        <taxon>Gunneridae</taxon>
        <taxon>Pentapetalae</taxon>
        <taxon>rosids</taxon>
        <taxon>fabids</taxon>
        <taxon>Fabales</taxon>
        <taxon>Fabaceae</taxon>
        <taxon>Papilionoideae</taxon>
        <taxon>50 kb inversion clade</taxon>
        <taxon>NPAAA clade</taxon>
        <taxon>Hologalegina</taxon>
        <taxon>IRL clade</taxon>
        <taxon>Trifolieae</taxon>
        <taxon>Trifolium</taxon>
    </lineage>
</organism>
<gene>
    <name evidence="2" type="ORF">L195_g015645</name>
</gene>
<comment type="caution">
    <text evidence="2">The sequence shown here is derived from an EMBL/GenBank/DDBJ whole genome shotgun (WGS) entry which is preliminary data.</text>
</comment>
<protein>
    <submittedName>
        <fullName evidence="2">Uncharacterized protein</fullName>
    </submittedName>
</protein>
<dbReference type="AlphaFoldDB" id="A0A2K3MNX3"/>
<dbReference type="Proteomes" id="UP000236291">
    <property type="component" value="Unassembled WGS sequence"/>
</dbReference>
<sequence>MAFATCIQSVSMTIDLFSQRNTSSRPMASAFAIFGQPVDCFSVDVTLKCASRWSCPLIILRCYISATRIFLLLYLQLGMTRKLKPDRPTRIQTQVTGKPELTGFEFGFG</sequence>
<proteinExistence type="predicted"/>
<evidence type="ECO:0000313" key="2">
    <source>
        <dbReference type="EMBL" id="PNX92507.1"/>
    </source>
</evidence>
<keyword evidence="1" id="KW-0812">Transmembrane</keyword>
<name>A0A2K3MNX3_TRIPR</name>